<feature type="compositionally biased region" description="Basic and acidic residues" evidence="1">
    <location>
        <begin position="1"/>
        <end position="12"/>
    </location>
</feature>
<dbReference type="OrthoDB" id="546340at2759"/>
<proteinExistence type="predicted"/>
<dbReference type="AlphaFoldDB" id="A0A388JZI9"/>
<evidence type="ECO:0000256" key="2">
    <source>
        <dbReference type="SAM" id="Phobius"/>
    </source>
</evidence>
<feature type="transmembrane region" description="Helical" evidence="2">
    <location>
        <begin position="405"/>
        <end position="425"/>
    </location>
</feature>
<reference evidence="3 4" key="1">
    <citation type="journal article" date="2018" name="Cell">
        <title>The Chara Genome: Secondary Complexity and Implications for Plant Terrestrialization.</title>
        <authorList>
            <person name="Nishiyama T."/>
            <person name="Sakayama H."/>
            <person name="Vries J.D."/>
            <person name="Buschmann H."/>
            <person name="Saint-Marcoux D."/>
            <person name="Ullrich K.K."/>
            <person name="Haas F.B."/>
            <person name="Vanderstraeten L."/>
            <person name="Becker D."/>
            <person name="Lang D."/>
            <person name="Vosolsobe S."/>
            <person name="Rombauts S."/>
            <person name="Wilhelmsson P.K.I."/>
            <person name="Janitza P."/>
            <person name="Kern R."/>
            <person name="Heyl A."/>
            <person name="Rumpler F."/>
            <person name="Villalobos L.I.A.C."/>
            <person name="Clay J.M."/>
            <person name="Skokan R."/>
            <person name="Toyoda A."/>
            <person name="Suzuki Y."/>
            <person name="Kagoshima H."/>
            <person name="Schijlen E."/>
            <person name="Tajeshwar N."/>
            <person name="Catarino B."/>
            <person name="Hetherington A.J."/>
            <person name="Saltykova A."/>
            <person name="Bonnot C."/>
            <person name="Breuninger H."/>
            <person name="Symeonidi A."/>
            <person name="Radhakrishnan G.V."/>
            <person name="Van Nieuwerburgh F."/>
            <person name="Deforce D."/>
            <person name="Chang C."/>
            <person name="Karol K.G."/>
            <person name="Hedrich R."/>
            <person name="Ulvskov P."/>
            <person name="Glockner G."/>
            <person name="Delwiche C.F."/>
            <person name="Petrasek J."/>
            <person name="Van de Peer Y."/>
            <person name="Friml J."/>
            <person name="Beilby M."/>
            <person name="Dolan L."/>
            <person name="Kohara Y."/>
            <person name="Sugano S."/>
            <person name="Fujiyama A."/>
            <person name="Delaux P.-M."/>
            <person name="Quint M."/>
            <person name="TheiBen G."/>
            <person name="Hagemann M."/>
            <person name="Harholt J."/>
            <person name="Dunand C."/>
            <person name="Zachgo S."/>
            <person name="Langdale J."/>
            <person name="Maumus F."/>
            <person name="Straeten D.V.D."/>
            <person name="Gould S.B."/>
            <person name="Rensing S.A."/>
        </authorList>
    </citation>
    <scope>NUCLEOTIDE SEQUENCE [LARGE SCALE GENOMIC DNA]</scope>
    <source>
        <strain evidence="3 4">S276</strain>
    </source>
</reference>
<keyword evidence="2" id="KW-0472">Membrane</keyword>
<sequence>MLRRHSGDDNYKNSHGRTVGVGGEDPARTMMMDRYVTRRDNGGAVLSSLCALCKLCQSSSRSLGLSSPRGRRAIISRGQPSDSWLEAGSSICGEATAGAGSFADDGEREIALGVEGLLRAWNLSLDDMSDLDDREGVEATLCEGLDFADMAGRLRKWASSTLRLTTTRTRGMSPTEPVMEDAERIDADGGKLSLVMGLAAAEDLWTAWWTDPDLQSTTRDGVGTMEAPTTISRRERESENRRRAALQLHSEPQTHEEAEWNEQVEVSELRARASLGAARQLSAAVDDGFSWQDAATELRAAAAAGHQRSIVDRLSSSGSPAVPPVVVAAVDSEMIGKRAGIALAIKDLEEISLREGAEGGEEVELDTRGGGLVHVLVSRMTKVRGLLKNQPEYYQETESDRHRGMMWNAIVALMFEGSALLWSLIYPEPGAAAALASEAQAQIAEAIAGAAEELDKLSTPVVAATAHDAAKTVADATVPDWLGPSVVTFPFAGYILFYLYREKVNPRAKLTDFFFMVLAAAIVANLVLILTLRIRLW</sequence>
<feature type="transmembrane region" description="Helical" evidence="2">
    <location>
        <begin position="513"/>
        <end position="534"/>
    </location>
</feature>
<feature type="region of interest" description="Disordered" evidence="1">
    <location>
        <begin position="1"/>
        <end position="26"/>
    </location>
</feature>
<accession>A0A388JZI9</accession>
<dbReference type="EMBL" id="BFEA01000037">
    <property type="protein sequence ID" value="GBG63231.1"/>
    <property type="molecule type" value="Genomic_DNA"/>
</dbReference>
<feature type="compositionally biased region" description="Basic and acidic residues" evidence="1">
    <location>
        <begin position="232"/>
        <end position="242"/>
    </location>
</feature>
<dbReference type="Proteomes" id="UP000265515">
    <property type="component" value="Unassembled WGS sequence"/>
</dbReference>
<feature type="region of interest" description="Disordered" evidence="1">
    <location>
        <begin position="217"/>
        <end position="262"/>
    </location>
</feature>
<protein>
    <submittedName>
        <fullName evidence="3">Uncharacterized protein</fullName>
    </submittedName>
</protein>
<comment type="caution">
    <text evidence="3">The sequence shown here is derived from an EMBL/GenBank/DDBJ whole genome shotgun (WGS) entry which is preliminary data.</text>
</comment>
<evidence type="ECO:0000256" key="1">
    <source>
        <dbReference type="SAM" id="MobiDB-lite"/>
    </source>
</evidence>
<keyword evidence="2" id="KW-1133">Transmembrane helix</keyword>
<keyword evidence="2" id="KW-0812">Transmembrane</keyword>
<evidence type="ECO:0000313" key="4">
    <source>
        <dbReference type="Proteomes" id="UP000265515"/>
    </source>
</evidence>
<evidence type="ECO:0000313" key="3">
    <source>
        <dbReference type="EMBL" id="GBG63231.1"/>
    </source>
</evidence>
<keyword evidence="4" id="KW-1185">Reference proteome</keyword>
<name>A0A388JZI9_CHABU</name>
<dbReference type="Gramene" id="GBG63231">
    <property type="protein sequence ID" value="GBG63231"/>
    <property type="gene ID" value="CBR_g37317"/>
</dbReference>
<gene>
    <name evidence="3" type="ORF">CBR_g37317</name>
</gene>
<feature type="transmembrane region" description="Helical" evidence="2">
    <location>
        <begin position="481"/>
        <end position="501"/>
    </location>
</feature>
<organism evidence="3 4">
    <name type="scientific">Chara braunii</name>
    <name type="common">Braun's stonewort</name>
    <dbReference type="NCBI Taxonomy" id="69332"/>
    <lineage>
        <taxon>Eukaryota</taxon>
        <taxon>Viridiplantae</taxon>
        <taxon>Streptophyta</taxon>
        <taxon>Charophyceae</taxon>
        <taxon>Charales</taxon>
        <taxon>Characeae</taxon>
        <taxon>Chara</taxon>
    </lineage>
</organism>